<dbReference type="EMBL" id="JABSTR010000005">
    <property type="protein sequence ID" value="KAH9370469.1"/>
    <property type="molecule type" value="Genomic_DNA"/>
</dbReference>
<name>A0A9J6G5B9_HAELO</name>
<comment type="caution">
    <text evidence="2">The sequence shown here is derived from an EMBL/GenBank/DDBJ whole genome shotgun (WGS) entry which is preliminary data.</text>
</comment>
<dbReference type="VEuPathDB" id="VectorBase:HLOH_045305"/>
<feature type="region of interest" description="Disordered" evidence="1">
    <location>
        <begin position="1"/>
        <end position="53"/>
    </location>
</feature>
<dbReference type="Proteomes" id="UP000821853">
    <property type="component" value="Chromosome 3"/>
</dbReference>
<gene>
    <name evidence="2" type="ORF">HPB48_020571</name>
</gene>
<keyword evidence="3" id="KW-1185">Reference proteome</keyword>
<proteinExistence type="predicted"/>
<feature type="compositionally biased region" description="Basic residues" evidence="1">
    <location>
        <begin position="22"/>
        <end position="31"/>
    </location>
</feature>
<protein>
    <submittedName>
        <fullName evidence="2">Uncharacterized protein</fullName>
    </submittedName>
</protein>
<organism evidence="2 3">
    <name type="scientific">Haemaphysalis longicornis</name>
    <name type="common">Bush tick</name>
    <dbReference type="NCBI Taxonomy" id="44386"/>
    <lineage>
        <taxon>Eukaryota</taxon>
        <taxon>Metazoa</taxon>
        <taxon>Ecdysozoa</taxon>
        <taxon>Arthropoda</taxon>
        <taxon>Chelicerata</taxon>
        <taxon>Arachnida</taxon>
        <taxon>Acari</taxon>
        <taxon>Parasitiformes</taxon>
        <taxon>Ixodida</taxon>
        <taxon>Ixodoidea</taxon>
        <taxon>Ixodidae</taxon>
        <taxon>Haemaphysalinae</taxon>
        <taxon>Haemaphysalis</taxon>
    </lineage>
</organism>
<evidence type="ECO:0000256" key="1">
    <source>
        <dbReference type="SAM" id="MobiDB-lite"/>
    </source>
</evidence>
<evidence type="ECO:0000313" key="2">
    <source>
        <dbReference type="EMBL" id="KAH9370469.1"/>
    </source>
</evidence>
<accession>A0A9J6G5B9</accession>
<evidence type="ECO:0000313" key="3">
    <source>
        <dbReference type="Proteomes" id="UP000821853"/>
    </source>
</evidence>
<dbReference type="AlphaFoldDB" id="A0A9J6G5B9"/>
<reference evidence="2 3" key="1">
    <citation type="journal article" date="2020" name="Cell">
        <title>Large-Scale Comparative Analyses of Tick Genomes Elucidate Their Genetic Diversity and Vector Capacities.</title>
        <authorList>
            <consortium name="Tick Genome and Microbiome Consortium (TIGMIC)"/>
            <person name="Jia N."/>
            <person name="Wang J."/>
            <person name="Shi W."/>
            <person name="Du L."/>
            <person name="Sun Y."/>
            <person name="Zhan W."/>
            <person name="Jiang J.F."/>
            <person name="Wang Q."/>
            <person name="Zhang B."/>
            <person name="Ji P."/>
            <person name="Bell-Sakyi L."/>
            <person name="Cui X.M."/>
            <person name="Yuan T.T."/>
            <person name="Jiang B.G."/>
            <person name="Yang W.F."/>
            <person name="Lam T.T."/>
            <person name="Chang Q.C."/>
            <person name="Ding S.J."/>
            <person name="Wang X.J."/>
            <person name="Zhu J.G."/>
            <person name="Ruan X.D."/>
            <person name="Zhao L."/>
            <person name="Wei J.T."/>
            <person name="Ye R.Z."/>
            <person name="Que T.C."/>
            <person name="Du C.H."/>
            <person name="Zhou Y.H."/>
            <person name="Cheng J.X."/>
            <person name="Dai P.F."/>
            <person name="Guo W.B."/>
            <person name="Han X.H."/>
            <person name="Huang E.J."/>
            <person name="Li L.F."/>
            <person name="Wei W."/>
            <person name="Gao Y.C."/>
            <person name="Liu J.Z."/>
            <person name="Shao H.Z."/>
            <person name="Wang X."/>
            <person name="Wang C.C."/>
            <person name="Yang T.C."/>
            <person name="Huo Q.B."/>
            <person name="Li W."/>
            <person name="Chen H.Y."/>
            <person name="Chen S.E."/>
            <person name="Zhou L.G."/>
            <person name="Ni X.B."/>
            <person name="Tian J.H."/>
            <person name="Sheng Y."/>
            <person name="Liu T."/>
            <person name="Pan Y.S."/>
            <person name="Xia L.Y."/>
            <person name="Li J."/>
            <person name="Zhao F."/>
            <person name="Cao W.C."/>
        </authorList>
    </citation>
    <scope>NUCLEOTIDE SEQUENCE [LARGE SCALE GENOMIC DNA]</scope>
    <source>
        <strain evidence="2">HaeL-2018</strain>
    </source>
</reference>
<sequence>MSTKRANKKAETRAGSQDPKLNRRAAARQRQAHMLLGQEDGRERRARAARAPGIKITRPGRRFICFTQVLIIRASRATMAHILWTCAVTPDPTDVLPPHLARAVGKEDLASQRGAVQFAMEALQRQQS</sequence>